<evidence type="ECO:0000256" key="3">
    <source>
        <dbReference type="ARBA" id="ARBA00023224"/>
    </source>
</evidence>
<dbReference type="GO" id="GO:0005886">
    <property type="term" value="C:plasma membrane"/>
    <property type="evidence" value="ECO:0007669"/>
    <property type="project" value="UniProtKB-SubCell"/>
</dbReference>
<dbReference type="Gene3D" id="6.10.340.10">
    <property type="match status" value="1"/>
</dbReference>
<dbReference type="PROSITE" id="PS50111">
    <property type="entry name" value="CHEMOTAXIS_TRANSDUC_2"/>
    <property type="match status" value="1"/>
</dbReference>
<keyword evidence="7" id="KW-0812">Transmembrane</keyword>
<comment type="subcellular location">
    <subcellularLocation>
        <location evidence="1">Cell inner membrane</location>
        <topology evidence="1">Multi-pass membrane protein</topology>
    </subcellularLocation>
</comment>
<dbReference type="RefSeq" id="WP_073627332.1">
    <property type="nucleotide sequence ID" value="NZ_FRXO01000003.1"/>
</dbReference>
<dbReference type="GO" id="GO:0007165">
    <property type="term" value="P:signal transduction"/>
    <property type="evidence" value="ECO:0007669"/>
    <property type="project" value="UniProtKB-KW"/>
</dbReference>
<keyword evidence="3 5" id="KW-0807">Transducer</keyword>
<dbReference type="SMART" id="SM00283">
    <property type="entry name" value="MA"/>
    <property type="match status" value="1"/>
</dbReference>
<keyword evidence="2" id="KW-1003">Cell membrane</keyword>
<dbReference type="Gene3D" id="1.10.287.950">
    <property type="entry name" value="Methyl-accepting chemotaxis protein"/>
    <property type="match status" value="1"/>
</dbReference>
<reference evidence="11 12" key="1">
    <citation type="submission" date="2016-12" db="EMBL/GenBank/DDBJ databases">
        <authorList>
            <person name="Song W.-J."/>
            <person name="Kurnit D.M."/>
        </authorList>
    </citation>
    <scope>NUCLEOTIDE SEQUENCE [LARGE SCALE GENOMIC DNA]</scope>
    <source>
        <strain evidence="11 12">DSM 19599</strain>
    </source>
</reference>
<proteinExistence type="inferred from homology"/>
<organism evidence="11 12">
    <name type="scientific">Pseudoxanthobacter soli DSM 19599</name>
    <dbReference type="NCBI Taxonomy" id="1123029"/>
    <lineage>
        <taxon>Bacteria</taxon>
        <taxon>Pseudomonadati</taxon>
        <taxon>Pseudomonadota</taxon>
        <taxon>Alphaproteobacteria</taxon>
        <taxon>Hyphomicrobiales</taxon>
        <taxon>Segnochrobactraceae</taxon>
        <taxon>Pseudoxanthobacter</taxon>
    </lineage>
</organism>
<comment type="similarity">
    <text evidence="4">Belongs to the methyl-accepting chemotaxis (MCP) protein family.</text>
</comment>
<dbReference type="Pfam" id="PF00672">
    <property type="entry name" value="HAMP"/>
    <property type="match status" value="1"/>
</dbReference>
<name>A0A1M7ZGS3_9HYPH</name>
<feature type="region of interest" description="Disordered" evidence="6">
    <location>
        <begin position="174"/>
        <end position="193"/>
    </location>
</feature>
<dbReference type="InterPro" id="IPR004089">
    <property type="entry name" value="MCPsignal_dom"/>
</dbReference>
<dbReference type="STRING" id="1123029.SAMN02745172_01546"/>
<protein>
    <submittedName>
        <fullName evidence="11">Methyl-accepting chemotaxis protein</fullName>
    </submittedName>
</protein>
<dbReference type="InterPro" id="IPR003660">
    <property type="entry name" value="HAMP_dom"/>
</dbReference>
<sequence>MRFVDLSIRTKLVVTLGALFAIPTVIVYGSGFWIATSADSATADQRMTMMLLISSITFLVVLVLVFLVAGQTARPIKQMAAKMHALAADDTSIKIEGTDRKDEMGEMARSVDVFRRYIVERREQEAAKERDQATQWARQQAVEHMISSFREAATNMIAQASMASDELATVSRELSDSAAESRSRADSARQASLRATSNVQSVASAAEELTASITEIAGQVARTSSMVGSAADGARIANTKVTGLATAASRIGEVVGLIEAIAQQTNLLALNATIEAARAGDAGKGFAVVAAEVKALAEQTSKATDEISSQIAAIQGETRAVVDAIRAISGTMEEVNGFATAMAAAIEQQSAATNEIGTNIDGAATGTGAVASDIAELNEAVVSTSSSATRVLDVSRTVNAVTERLENEIDDFLRSVSMA</sequence>
<dbReference type="InterPro" id="IPR000727">
    <property type="entry name" value="T_SNARE_dom"/>
</dbReference>
<evidence type="ECO:0000259" key="8">
    <source>
        <dbReference type="PROSITE" id="PS50111"/>
    </source>
</evidence>
<feature type="transmembrane region" description="Helical" evidence="7">
    <location>
        <begin position="12"/>
        <end position="35"/>
    </location>
</feature>
<dbReference type="PANTHER" id="PTHR32089:SF112">
    <property type="entry name" value="LYSOZYME-LIKE PROTEIN-RELATED"/>
    <property type="match status" value="1"/>
</dbReference>
<dbReference type="Pfam" id="PF00015">
    <property type="entry name" value="MCPsignal"/>
    <property type="match status" value="1"/>
</dbReference>
<dbReference type="Proteomes" id="UP000186406">
    <property type="component" value="Unassembled WGS sequence"/>
</dbReference>
<dbReference type="PROSITE" id="PS50192">
    <property type="entry name" value="T_SNARE"/>
    <property type="match status" value="1"/>
</dbReference>
<dbReference type="SMART" id="SM00304">
    <property type="entry name" value="HAMP"/>
    <property type="match status" value="1"/>
</dbReference>
<evidence type="ECO:0000256" key="1">
    <source>
        <dbReference type="ARBA" id="ARBA00004429"/>
    </source>
</evidence>
<evidence type="ECO:0000259" key="9">
    <source>
        <dbReference type="PROSITE" id="PS50192"/>
    </source>
</evidence>
<gene>
    <name evidence="11" type="ORF">SAMN02745172_01546</name>
</gene>
<feature type="compositionally biased region" description="Basic and acidic residues" evidence="6">
    <location>
        <begin position="174"/>
        <end position="187"/>
    </location>
</feature>
<feature type="transmembrane region" description="Helical" evidence="7">
    <location>
        <begin position="47"/>
        <end position="69"/>
    </location>
</feature>
<evidence type="ECO:0000256" key="6">
    <source>
        <dbReference type="SAM" id="MobiDB-lite"/>
    </source>
</evidence>
<keyword evidence="7" id="KW-1133">Transmembrane helix</keyword>
<evidence type="ECO:0000256" key="7">
    <source>
        <dbReference type="SAM" id="Phobius"/>
    </source>
</evidence>
<evidence type="ECO:0000313" key="12">
    <source>
        <dbReference type="Proteomes" id="UP000186406"/>
    </source>
</evidence>
<evidence type="ECO:0000313" key="11">
    <source>
        <dbReference type="EMBL" id="SHO64077.1"/>
    </source>
</evidence>
<feature type="domain" description="Methyl-accepting transducer" evidence="8">
    <location>
        <begin position="156"/>
        <end position="389"/>
    </location>
</feature>
<keyword evidence="2" id="KW-0997">Cell inner membrane</keyword>
<dbReference type="SUPFAM" id="SSF58104">
    <property type="entry name" value="Methyl-accepting chemotaxis protein (MCP) signaling domain"/>
    <property type="match status" value="1"/>
</dbReference>
<dbReference type="EMBL" id="FRXO01000003">
    <property type="protein sequence ID" value="SHO64077.1"/>
    <property type="molecule type" value="Genomic_DNA"/>
</dbReference>
<feature type="domain" description="T-SNARE coiled-coil homology" evidence="9">
    <location>
        <begin position="315"/>
        <end position="377"/>
    </location>
</feature>
<evidence type="ECO:0000256" key="2">
    <source>
        <dbReference type="ARBA" id="ARBA00022519"/>
    </source>
</evidence>
<dbReference type="CDD" id="cd06225">
    <property type="entry name" value="HAMP"/>
    <property type="match status" value="1"/>
</dbReference>
<dbReference type="AlphaFoldDB" id="A0A1M7ZGS3"/>
<keyword evidence="12" id="KW-1185">Reference proteome</keyword>
<evidence type="ECO:0000256" key="4">
    <source>
        <dbReference type="ARBA" id="ARBA00029447"/>
    </source>
</evidence>
<keyword evidence="7" id="KW-0472">Membrane</keyword>
<dbReference type="PANTHER" id="PTHR32089">
    <property type="entry name" value="METHYL-ACCEPTING CHEMOTAXIS PROTEIN MCPB"/>
    <property type="match status" value="1"/>
</dbReference>
<dbReference type="PROSITE" id="PS50885">
    <property type="entry name" value="HAMP"/>
    <property type="match status" value="1"/>
</dbReference>
<accession>A0A1M7ZGS3</accession>
<evidence type="ECO:0000259" key="10">
    <source>
        <dbReference type="PROSITE" id="PS50885"/>
    </source>
</evidence>
<feature type="domain" description="HAMP" evidence="10">
    <location>
        <begin position="70"/>
        <end position="123"/>
    </location>
</feature>
<evidence type="ECO:0000256" key="5">
    <source>
        <dbReference type="PROSITE-ProRule" id="PRU00284"/>
    </source>
</evidence>